<dbReference type="SUPFAM" id="SSF56059">
    <property type="entry name" value="Glutathione synthetase ATP-binding domain-like"/>
    <property type="match status" value="1"/>
</dbReference>
<dbReference type="KEGG" id="dtx:ATSB10_02810"/>
<evidence type="ECO:0000313" key="8">
    <source>
        <dbReference type="Proteomes" id="UP000077255"/>
    </source>
</evidence>
<dbReference type="InterPro" id="IPR005494">
    <property type="entry name" value="GSPS_pre-ATP-grasp-like_dom"/>
</dbReference>
<dbReference type="AlphaFoldDB" id="A0A161J8W3"/>
<reference evidence="7 8" key="1">
    <citation type="submission" date="2016-02" db="EMBL/GenBank/DDBJ databases">
        <title>Complete genome sequencing and analysis of ATSB10, Dyella thiooxydans isolated from rhizosphere soil of sunflower (Helianthus annuus L.).</title>
        <authorList>
            <person name="Lee Y."/>
            <person name="Hwangbo K."/>
            <person name="Chung H."/>
            <person name="Yoo J."/>
            <person name="Kim K.Y."/>
            <person name="Sa T.M."/>
            <person name="Um Y."/>
            <person name="Madhaiyan M."/>
        </authorList>
    </citation>
    <scope>NUCLEOTIDE SEQUENCE [LARGE SCALE GENOMIC DNA]</scope>
    <source>
        <strain evidence="7 8">ATSB10</strain>
    </source>
</reference>
<keyword evidence="5" id="KW-0460">Magnesium</keyword>
<dbReference type="GO" id="GO:0005524">
    <property type="term" value="F:ATP binding"/>
    <property type="evidence" value="ECO:0007669"/>
    <property type="project" value="UniProtKB-KW"/>
</dbReference>
<dbReference type="Pfam" id="PF03738">
    <property type="entry name" value="GSP_synth"/>
    <property type="match status" value="1"/>
</dbReference>
<accession>A0A161J8W3</accession>
<keyword evidence="8" id="KW-1185">Reference proteome</keyword>
<evidence type="ECO:0000256" key="3">
    <source>
        <dbReference type="ARBA" id="ARBA00022741"/>
    </source>
</evidence>
<proteinExistence type="predicted"/>
<evidence type="ECO:0000313" key="7">
    <source>
        <dbReference type="EMBL" id="AND67735.1"/>
    </source>
</evidence>
<dbReference type="STRING" id="445710.ATSB10_02810"/>
<keyword evidence="3" id="KW-0547">Nucleotide-binding</keyword>
<keyword evidence="4" id="KW-0067">ATP-binding</keyword>
<dbReference type="InterPro" id="IPR016185">
    <property type="entry name" value="PreATP-grasp_dom_sf"/>
</dbReference>
<organism evidence="7 8">
    <name type="scientific">Dyella thiooxydans</name>
    <dbReference type="NCBI Taxonomy" id="445710"/>
    <lineage>
        <taxon>Bacteria</taxon>
        <taxon>Pseudomonadati</taxon>
        <taxon>Pseudomonadota</taxon>
        <taxon>Gammaproteobacteria</taxon>
        <taxon>Lysobacterales</taxon>
        <taxon>Rhodanobacteraceae</taxon>
        <taxon>Dyella</taxon>
    </lineage>
</organism>
<name>A0A161J8W3_9GAMM</name>
<protein>
    <recommendedName>
        <fullName evidence="6">Glutathionylspermidine synthase pre-ATP-grasp-like domain-containing protein</fullName>
    </recommendedName>
</protein>
<dbReference type="EMBL" id="CP014841">
    <property type="protein sequence ID" value="AND67735.1"/>
    <property type="molecule type" value="Genomic_DNA"/>
</dbReference>
<sequence length="389" mass="44439">MRRIAIAERADWRSQAERLGFLFHTIDGERYWDERAYYALDLRQVEDDIEDPSLALHGMAMDLVDEVVRSEELLARLAIPPAYWDWIRSSWQQRDPHLYGRMDLAYDGTGPAKLYELNYDTPTSLYEAAYFQWLWLEQQIEAGVLPRHADQYNRIQELLCEAFATLAKGRLIGSPVHFSAVADSMEDRATVDYLRDCAHQVGIATAYVAIEDIGLSADGWFTDTTDRVIQTLFKLYPLEFMMEDRFGPDLRRHAMQLLEPAWKAILSNKAILPLLWERHPGHPNLLPAHFVEADFQPQAGWVRKPLFSREGANIEMVTAGGERIRSDGPYGDHPAAIIQQYHPLPCFDGNYPLIGSWIIADVPAGIGIREDTSLITQDTSRFVPHAIID</sequence>
<dbReference type="GO" id="GO:0016874">
    <property type="term" value="F:ligase activity"/>
    <property type="evidence" value="ECO:0007669"/>
    <property type="project" value="UniProtKB-KW"/>
</dbReference>
<feature type="domain" description="Glutathionylspermidine synthase pre-ATP-grasp-like" evidence="6">
    <location>
        <begin position="12"/>
        <end position="387"/>
    </location>
</feature>
<evidence type="ECO:0000256" key="5">
    <source>
        <dbReference type="ARBA" id="ARBA00022842"/>
    </source>
</evidence>
<keyword evidence="2" id="KW-0479">Metal-binding</keyword>
<dbReference type="OrthoDB" id="9765517at2"/>
<dbReference type="GO" id="GO:0046872">
    <property type="term" value="F:metal ion binding"/>
    <property type="evidence" value="ECO:0007669"/>
    <property type="project" value="UniProtKB-KW"/>
</dbReference>
<evidence type="ECO:0000256" key="1">
    <source>
        <dbReference type="ARBA" id="ARBA00022598"/>
    </source>
</evidence>
<evidence type="ECO:0000256" key="2">
    <source>
        <dbReference type="ARBA" id="ARBA00022723"/>
    </source>
</evidence>
<dbReference type="Gene3D" id="3.30.1490.330">
    <property type="match status" value="1"/>
</dbReference>
<keyword evidence="1" id="KW-0436">Ligase</keyword>
<dbReference type="Proteomes" id="UP000077255">
    <property type="component" value="Chromosome"/>
</dbReference>
<evidence type="ECO:0000259" key="6">
    <source>
        <dbReference type="Pfam" id="PF03738"/>
    </source>
</evidence>
<gene>
    <name evidence="7" type="ORF">ATSB10_02810</name>
</gene>
<evidence type="ECO:0000256" key="4">
    <source>
        <dbReference type="ARBA" id="ARBA00022840"/>
    </source>
</evidence>
<dbReference type="SUPFAM" id="SSF52440">
    <property type="entry name" value="PreATP-grasp domain"/>
    <property type="match status" value="1"/>
</dbReference>
<dbReference type="PATRIC" id="fig|445710.3.peg.279"/>
<dbReference type="RefSeq" id="WP_063674287.1">
    <property type="nucleotide sequence ID" value="NZ_CP014841.1"/>
</dbReference>